<gene>
    <name evidence="1" type="ORF">FF36_04520</name>
</gene>
<protein>
    <submittedName>
        <fullName evidence="1">Uncharacterized protein</fullName>
    </submittedName>
</protein>
<dbReference type="AlphaFoldDB" id="A0A0D8BAP1"/>
<evidence type="ECO:0000313" key="2">
    <source>
        <dbReference type="Proteomes" id="UP000032545"/>
    </source>
</evidence>
<comment type="caution">
    <text evidence="1">The sequence shown here is derived from an EMBL/GenBank/DDBJ whole genome shotgun (WGS) entry which is preliminary data.</text>
</comment>
<proteinExistence type="predicted"/>
<dbReference type="PATRIC" id="fig|1502723.3.peg.4461"/>
<reference evidence="2" key="1">
    <citation type="submission" date="2015-02" db="EMBL/GenBank/DDBJ databases">
        <title>Draft Genome of Frankia sp. CpI1-S.</title>
        <authorList>
            <person name="Oshone R.T."/>
            <person name="Ngom M."/>
            <person name="Ghodhbane-Gtari F."/>
            <person name="Gtari M."/>
            <person name="Morris K."/>
            <person name="Thomas K."/>
            <person name="Sen A."/>
            <person name="Tisa L.S."/>
        </authorList>
    </citation>
    <scope>NUCLEOTIDE SEQUENCE [LARGE SCALE GENOMIC DNA]</scope>
    <source>
        <strain evidence="2">CpI1-S</strain>
    </source>
</reference>
<accession>A0A0D8BAP1</accession>
<evidence type="ECO:0000313" key="1">
    <source>
        <dbReference type="EMBL" id="KJE21180.1"/>
    </source>
</evidence>
<name>A0A0D8BAP1_9ACTN</name>
<dbReference type="EMBL" id="JYFN01000042">
    <property type="protein sequence ID" value="KJE21180.1"/>
    <property type="molecule type" value="Genomic_DNA"/>
</dbReference>
<keyword evidence="2" id="KW-1185">Reference proteome</keyword>
<sequence>MSWHDAAELFLRLAADHLQRNLPSNVNFMDYWNQIKPAMPAGADLPGKVGMGNLNEIRRTLKHYGVLPSKDSIERSSVAVTAFFTEATELIFGLTFASIDLIDIVPQDDVKSYLRLADDCARQGDLATALGWLLYGFDQLVRRYIVAGNSRIGTLNFGGNVGSMAVPSDTGHDDLEGAVESLVECVGELQEAMQIVSLGISYADYARLYAIAPHIERDSDGYYMMSGQPGTTHSESDYAWARTFVVSSALTAARAEGLVTVLSTRTRPRFPRRRIPVQGP</sequence>
<dbReference type="Proteomes" id="UP000032545">
    <property type="component" value="Unassembled WGS sequence"/>
</dbReference>
<organism evidence="1 2">
    <name type="scientific">Frankia torreyi</name>
    <dbReference type="NCBI Taxonomy" id="1856"/>
    <lineage>
        <taxon>Bacteria</taxon>
        <taxon>Bacillati</taxon>
        <taxon>Actinomycetota</taxon>
        <taxon>Actinomycetes</taxon>
        <taxon>Frankiales</taxon>
        <taxon>Frankiaceae</taxon>
        <taxon>Frankia</taxon>
    </lineage>
</organism>
<reference evidence="1 2" key="2">
    <citation type="journal article" date="2016" name="Genome Announc.">
        <title>Permanent Draft Genome Sequences for Two Variants of Frankia sp. Strain CpI1, the First Frankia Strain Isolated from Root Nodules of Comptonia peregrina.</title>
        <authorList>
            <person name="Oshone R."/>
            <person name="Hurst S.G.IV."/>
            <person name="Abebe-Akele F."/>
            <person name="Simpson S."/>
            <person name="Morris K."/>
            <person name="Thomas W.K."/>
            <person name="Tisa L.S."/>
        </authorList>
    </citation>
    <scope>NUCLEOTIDE SEQUENCE [LARGE SCALE GENOMIC DNA]</scope>
    <source>
        <strain evidence="2">CpI1-S</strain>
    </source>
</reference>